<dbReference type="STRING" id="1802280.A3B37_02320"/>
<name>A0A1G2LCK9_9BACT</name>
<evidence type="ECO:0000313" key="1">
    <source>
        <dbReference type="EMBL" id="OHA09376.1"/>
    </source>
</evidence>
<dbReference type="AlphaFoldDB" id="A0A1G2LCK9"/>
<evidence type="ECO:0008006" key="3">
    <source>
        <dbReference type="Google" id="ProtNLM"/>
    </source>
</evidence>
<reference evidence="1 2" key="1">
    <citation type="journal article" date="2016" name="Nat. Commun.">
        <title>Thousands of microbial genomes shed light on interconnected biogeochemical processes in an aquifer system.</title>
        <authorList>
            <person name="Anantharaman K."/>
            <person name="Brown C.T."/>
            <person name="Hug L.A."/>
            <person name="Sharon I."/>
            <person name="Castelle C.J."/>
            <person name="Probst A.J."/>
            <person name="Thomas B.C."/>
            <person name="Singh A."/>
            <person name="Wilkins M.J."/>
            <person name="Karaoz U."/>
            <person name="Brodie E.L."/>
            <person name="Williams K.H."/>
            <person name="Hubbard S.S."/>
            <person name="Banfield J.F."/>
        </authorList>
    </citation>
    <scope>NUCLEOTIDE SEQUENCE [LARGE SCALE GENOMIC DNA]</scope>
</reference>
<evidence type="ECO:0000313" key="2">
    <source>
        <dbReference type="Proteomes" id="UP000176705"/>
    </source>
</evidence>
<comment type="caution">
    <text evidence="1">The sequence shown here is derived from an EMBL/GenBank/DDBJ whole genome shotgun (WGS) entry which is preliminary data.</text>
</comment>
<sequence>MPRFSRMRGFFVLSRNAKRMNTQRKTVVTGAFLAILIFIGLVWIARPAPEEKNIAAAGTGSDEAGALTTEERAFDFGTISMAAGEVRHTFLVKNGGTAAATVKKMYTSCMCTTATLTADGKTFGPFGMPGHGFIPAIDASIDAGATASVEVVFDPTAHGPAGVGTIERIVRLEQASGEALELHFRAFVTP</sequence>
<dbReference type="EMBL" id="MHQS01000003">
    <property type="protein sequence ID" value="OHA09376.1"/>
    <property type="molecule type" value="Genomic_DNA"/>
</dbReference>
<dbReference type="Proteomes" id="UP000176705">
    <property type="component" value="Unassembled WGS sequence"/>
</dbReference>
<dbReference type="Pfam" id="PF07610">
    <property type="entry name" value="DUF1573"/>
    <property type="match status" value="1"/>
</dbReference>
<dbReference type="InterPro" id="IPR013783">
    <property type="entry name" value="Ig-like_fold"/>
</dbReference>
<accession>A0A1G2LCK9</accession>
<dbReference type="Gene3D" id="2.60.40.10">
    <property type="entry name" value="Immunoglobulins"/>
    <property type="match status" value="1"/>
</dbReference>
<proteinExistence type="predicted"/>
<organism evidence="1 2">
    <name type="scientific">Candidatus Sungbacteria bacterium RIFCSPLOWO2_01_FULL_59_16</name>
    <dbReference type="NCBI Taxonomy" id="1802280"/>
    <lineage>
        <taxon>Bacteria</taxon>
        <taxon>Candidatus Sungiibacteriota</taxon>
    </lineage>
</organism>
<gene>
    <name evidence="1" type="ORF">A3B37_02320</name>
</gene>
<dbReference type="InterPro" id="IPR011467">
    <property type="entry name" value="DUF1573"/>
</dbReference>
<protein>
    <recommendedName>
        <fullName evidence="3">DUF1573 domain-containing protein</fullName>
    </recommendedName>
</protein>